<evidence type="ECO:0000259" key="9">
    <source>
        <dbReference type="PROSITE" id="PS50207"/>
    </source>
</evidence>
<keyword evidence="2" id="KW-0645">Protease</keyword>
<dbReference type="PANTHER" id="PTHR47901:SF8">
    <property type="entry name" value="CASPASE-3"/>
    <property type="match status" value="1"/>
</dbReference>
<dbReference type="InterPro" id="IPR001315">
    <property type="entry name" value="CARD"/>
</dbReference>
<dbReference type="PANTHER" id="PTHR47901">
    <property type="entry name" value="CASPASE RECRUITMENT DOMAIN-CONTAINING PROTEIN 18"/>
    <property type="match status" value="1"/>
</dbReference>
<dbReference type="InterPro" id="IPR001309">
    <property type="entry name" value="Pept_C14_p20"/>
</dbReference>
<dbReference type="GO" id="GO:0006508">
    <property type="term" value="P:proteolysis"/>
    <property type="evidence" value="ECO:0007669"/>
    <property type="project" value="UniProtKB-KW"/>
</dbReference>
<dbReference type="PROSITE" id="PS50208">
    <property type="entry name" value="CASPASE_P20"/>
    <property type="match status" value="1"/>
</dbReference>
<feature type="domain" description="Caspase family p10" evidence="9">
    <location>
        <begin position="361"/>
        <end position="441"/>
    </location>
</feature>
<protein>
    <submittedName>
        <fullName evidence="12">Putative ecdysone-inducible caspase</fullName>
    </submittedName>
</protein>
<dbReference type="CDD" id="cd01671">
    <property type="entry name" value="CARD"/>
    <property type="match status" value="1"/>
</dbReference>
<feature type="domain" description="CARD" evidence="11">
    <location>
        <begin position="1"/>
        <end position="77"/>
    </location>
</feature>
<comment type="similarity">
    <text evidence="1 8">Belongs to the peptidase C14A family.</text>
</comment>
<feature type="active site" evidence="7">
    <location>
        <position position="323"/>
    </location>
</feature>
<reference evidence="12" key="1">
    <citation type="journal article" date="2014" name="Insect Biochem. Mol. Biol.">
        <title>An insight into the sialome of the frog biting fly, Corethrella appendiculata.</title>
        <authorList>
            <person name="Ribeiro J.M.C."/>
            <person name="Chagas A.C."/>
            <person name="Pham V.M."/>
            <person name="Lounibos L.P."/>
            <person name="Calvo E."/>
        </authorList>
    </citation>
    <scope>NUCLEOTIDE SEQUENCE</scope>
    <source>
        <tissue evidence="12">Salivary glands</tissue>
    </source>
</reference>
<evidence type="ECO:0000256" key="8">
    <source>
        <dbReference type="RuleBase" id="RU003971"/>
    </source>
</evidence>
<feature type="domain" description="Caspase family p20" evidence="10">
    <location>
        <begin position="199"/>
        <end position="327"/>
    </location>
</feature>
<feature type="active site" evidence="7">
    <location>
        <position position="276"/>
    </location>
</feature>
<dbReference type="GO" id="GO:0004197">
    <property type="term" value="F:cysteine-type endopeptidase activity"/>
    <property type="evidence" value="ECO:0007669"/>
    <property type="project" value="InterPro"/>
</dbReference>
<evidence type="ECO:0000256" key="6">
    <source>
        <dbReference type="ARBA" id="ARBA00023145"/>
    </source>
</evidence>
<dbReference type="SMART" id="SM00115">
    <property type="entry name" value="CASc"/>
    <property type="match status" value="1"/>
</dbReference>
<dbReference type="GO" id="GO:0006915">
    <property type="term" value="P:apoptotic process"/>
    <property type="evidence" value="ECO:0007669"/>
    <property type="project" value="UniProtKB-KW"/>
</dbReference>
<proteinExistence type="evidence at transcript level"/>
<evidence type="ECO:0000313" key="12">
    <source>
        <dbReference type="EMBL" id="JAB59559.1"/>
    </source>
</evidence>
<dbReference type="InterPro" id="IPR002138">
    <property type="entry name" value="Pept_C14_p10"/>
</dbReference>
<evidence type="ECO:0000256" key="2">
    <source>
        <dbReference type="ARBA" id="ARBA00022670"/>
    </source>
</evidence>
<dbReference type="PIRSF" id="PIRSF038001">
    <property type="entry name" value="Caspase_ICE"/>
    <property type="match status" value="1"/>
</dbReference>
<evidence type="ECO:0000256" key="5">
    <source>
        <dbReference type="ARBA" id="ARBA00022807"/>
    </source>
</evidence>
<dbReference type="AlphaFoldDB" id="U5EYG7"/>
<evidence type="ECO:0000256" key="3">
    <source>
        <dbReference type="ARBA" id="ARBA00022703"/>
    </source>
</evidence>
<keyword evidence="5" id="KW-0788">Thiol protease</keyword>
<dbReference type="SUPFAM" id="SSF52129">
    <property type="entry name" value="Caspase-like"/>
    <property type="match status" value="1"/>
</dbReference>
<dbReference type="PROSITE" id="PS50209">
    <property type="entry name" value="CARD"/>
    <property type="match status" value="1"/>
</dbReference>
<evidence type="ECO:0000259" key="10">
    <source>
        <dbReference type="PROSITE" id="PS50208"/>
    </source>
</evidence>
<dbReference type="Gene3D" id="1.10.533.10">
    <property type="entry name" value="Death Domain, Fas"/>
    <property type="match status" value="1"/>
</dbReference>
<dbReference type="InterPro" id="IPR002398">
    <property type="entry name" value="Pept_C14"/>
</dbReference>
<accession>U5EYG7</accession>
<dbReference type="Pfam" id="PF00619">
    <property type="entry name" value="CARD"/>
    <property type="match status" value="1"/>
</dbReference>
<keyword evidence="6" id="KW-0865">Zymogen</keyword>
<dbReference type="SUPFAM" id="SSF47986">
    <property type="entry name" value="DEATH domain"/>
    <property type="match status" value="1"/>
</dbReference>
<organism evidence="12">
    <name type="scientific">Corethrella appendiculata</name>
    <dbReference type="NCBI Taxonomy" id="1370023"/>
    <lineage>
        <taxon>Eukaryota</taxon>
        <taxon>Metazoa</taxon>
        <taxon>Ecdysozoa</taxon>
        <taxon>Arthropoda</taxon>
        <taxon>Hexapoda</taxon>
        <taxon>Insecta</taxon>
        <taxon>Pterygota</taxon>
        <taxon>Neoptera</taxon>
        <taxon>Endopterygota</taxon>
        <taxon>Diptera</taxon>
        <taxon>Nematocera</taxon>
        <taxon>Culicoidea</taxon>
        <taxon>Chaoboridae</taxon>
        <taxon>Corethrella</taxon>
    </lineage>
</organism>
<dbReference type="InterPro" id="IPR011600">
    <property type="entry name" value="Pept_C14_caspase"/>
</dbReference>
<dbReference type="PROSITE" id="PS50207">
    <property type="entry name" value="CASPASE_P10"/>
    <property type="match status" value="1"/>
</dbReference>
<dbReference type="MEROPS" id="C14.019"/>
<dbReference type="PRINTS" id="PR00376">
    <property type="entry name" value="IL1BCENZYME"/>
</dbReference>
<keyword evidence="4" id="KW-0378">Hydrolase</keyword>
<dbReference type="GO" id="GO:0042981">
    <property type="term" value="P:regulation of apoptotic process"/>
    <property type="evidence" value="ECO:0007669"/>
    <property type="project" value="InterPro"/>
</dbReference>
<evidence type="ECO:0000256" key="7">
    <source>
        <dbReference type="PIRSR" id="PIRSR038001-1"/>
    </source>
</evidence>
<dbReference type="InterPro" id="IPR029030">
    <property type="entry name" value="Caspase-like_dom_sf"/>
</dbReference>
<name>U5EYG7_9DIPT</name>
<dbReference type="Gene3D" id="3.40.50.1460">
    <property type="match status" value="1"/>
</dbReference>
<evidence type="ECO:0000256" key="4">
    <source>
        <dbReference type="ARBA" id="ARBA00022801"/>
    </source>
</evidence>
<dbReference type="InterPro" id="IPR015917">
    <property type="entry name" value="Pept_C14A"/>
</dbReference>
<dbReference type="Pfam" id="PF00656">
    <property type="entry name" value="Peptidase_C14"/>
    <property type="match status" value="1"/>
</dbReference>
<dbReference type="InterPro" id="IPR011029">
    <property type="entry name" value="DEATH-like_dom_sf"/>
</dbReference>
<evidence type="ECO:0000259" key="11">
    <source>
        <dbReference type="PROSITE" id="PS50209"/>
    </source>
</evidence>
<keyword evidence="3" id="KW-0053">Apoptosis</keyword>
<dbReference type="EMBL" id="GANO01000312">
    <property type="protein sequence ID" value="JAB59559.1"/>
    <property type="molecule type" value="mRNA"/>
</dbReference>
<sequence length="446" mass="51867">MNDIHRKQILENIDELIKRTTYRNLIESCLNKEILSAVMIRLIEEQPKELRHRLLFEKITRRGPKAFNILLDILRDSSIDAYKILNPGANNQIDVSLRQREYENVPMEKEDDIDTTRATTTYQPLKNIENTLDRDGNCFSNNSERIKTDEYIENTKHSHKTLIPYLGEPIHNKKQYEIIKSKIFAEHPKLSAYPMYSRNRGVLFLVNIIHFKSGEKKREGAEVDRDNLISIFRGLGFKIFYYEDIEFHVFQDLIQNLINSEYLKHPECFVFGMLTHGMYAHGVSKVEFYDGGLVDVEDILKSFNNTNCKMLLKRPKIFLFPICRGNASDYGTKLRSDKNTQRDGYVQNVSLPDLTNIGTYSDMLICYATVPGFQTHRDPLEGSWFIQSLCNIIEEHAHDTHIEDLMKMVCADVAEIRTDRNALQTAATENRGFNQVLYFNPGLYND</sequence>
<evidence type="ECO:0000256" key="1">
    <source>
        <dbReference type="ARBA" id="ARBA00010134"/>
    </source>
</evidence>